<dbReference type="AlphaFoldDB" id="A0A1F8C4F9"/>
<sequence>MKTTPLCRLAHKYGTDKCPQLGHSYTPFYYQLLKNKRREVKKVLEIGIGSRETMQWTPEHYQVGASLRMWRDFFPNAIVYGVDRDSTTMFKAARIKTILMSTTRVANLQKLIDDIGPDIDLLVDDGPHNERFQLQTARTIIPLIKKSCLYIIEDVTRPETVKEQLTEFDCRIVKSPDGRRQDNLVVIEKQ</sequence>
<dbReference type="STRING" id="1802525.A2975_00185"/>
<organism evidence="1 2">
    <name type="scientific">Candidatus Woesebacteria bacterium RIFCSPLOWO2_01_FULL_44_14</name>
    <dbReference type="NCBI Taxonomy" id="1802525"/>
    <lineage>
        <taxon>Bacteria</taxon>
        <taxon>Candidatus Woeseibacteriota</taxon>
    </lineage>
</organism>
<comment type="caution">
    <text evidence="1">The sequence shown here is derived from an EMBL/GenBank/DDBJ whole genome shotgun (WGS) entry which is preliminary data.</text>
</comment>
<reference evidence="1 2" key="1">
    <citation type="journal article" date="2016" name="Nat. Commun.">
        <title>Thousands of microbial genomes shed light on interconnected biogeochemical processes in an aquifer system.</title>
        <authorList>
            <person name="Anantharaman K."/>
            <person name="Brown C.T."/>
            <person name="Hug L.A."/>
            <person name="Sharon I."/>
            <person name="Castelle C.J."/>
            <person name="Probst A.J."/>
            <person name="Thomas B.C."/>
            <person name="Singh A."/>
            <person name="Wilkins M.J."/>
            <person name="Karaoz U."/>
            <person name="Brodie E.L."/>
            <person name="Williams K.H."/>
            <person name="Hubbard S.S."/>
            <person name="Banfield J.F."/>
        </authorList>
    </citation>
    <scope>NUCLEOTIDE SEQUENCE [LARGE SCALE GENOMIC DNA]</scope>
</reference>
<evidence type="ECO:0008006" key="3">
    <source>
        <dbReference type="Google" id="ProtNLM"/>
    </source>
</evidence>
<dbReference type="InterPro" id="IPR029063">
    <property type="entry name" value="SAM-dependent_MTases_sf"/>
</dbReference>
<dbReference type="SUPFAM" id="SSF53335">
    <property type="entry name" value="S-adenosyl-L-methionine-dependent methyltransferases"/>
    <property type="match status" value="1"/>
</dbReference>
<dbReference type="Gene3D" id="3.40.50.150">
    <property type="entry name" value="Vaccinia Virus protein VP39"/>
    <property type="match status" value="1"/>
</dbReference>
<accession>A0A1F8C4F9</accession>
<dbReference type="EMBL" id="MGHL01000003">
    <property type="protein sequence ID" value="OGM70618.1"/>
    <property type="molecule type" value="Genomic_DNA"/>
</dbReference>
<proteinExistence type="predicted"/>
<dbReference type="Proteomes" id="UP000178429">
    <property type="component" value="Unassembled WGS sequence"/>
</dbReference>
<evidence type="ECO:0000313" key="1">
    <source>
        <dbReference type="EMBL" id="OGM70618.1"/>
    </source>
</evidence>
<gene>
    <name evidence="1" type="ORF">A2975_00185</name>
</gene>
<evidence type="ECO:0000313" key="2">
    <source>
        <dbReference type="Proteomes" id="UP000178429"/>
    </source>
</evidence>
<name>A0A1F8C4F9_9BACT</name>
<protein>
    <recommendedName>
        <fullName evidence="3">Class I SAM-dependent methyltransferase</fullName>
    </recommendedName>
</protein>